<proteinExistence type="predicted"/>
<evidence type="ECO:0000313" key="2">
    <source>
        <dbReference type="Proteomes" id="UP000784294"/>
    </source>
</evidence>
<comment type="caution">
    <text evidence="1">The sequence shown here is derived from an EMBL/GenBank/DDBJ whole genome shotgun (WGS) entry which is preliminary data.</text>
</comment>
<sequence>MLPSQITSVAGPLMTLPAWHPQSLFQHTTSSSSPVCTKDQQLMTEFAAGGTSVNYLDLAAEEKADNKTSTEMVHGRLISSTGQQLGKIMLEGVSLL</sequence>
<gene>
    <name evidence="1" type="ORF">PXEA_LOCUS10950</name>
</gene>
<accession>A0A3S5CL68</accession>
<dbReference type="Proteomes" id="UP000784294">
    <property type="component" value="Unassembled WGS sequence"/>
</dbReference>
<reference evidence="1" key="1">
    <citation type="submission" date="2018-11" db="EMBL/GenBank/DDBJ databases">
        <authorList>
            <consortium name="Pathogen Informatics"/>
        </authorList>
    </citation>
    <scope>NUCLEOTIDE SEQUENCE</scope>
</reference>
<dbReference type="EMBL" id="CAAALY010032946">
    <property type="protein sequence ID" value="VEL17510.1"/>
    <property type="molecule type" value="Genomic_DNA"/>
</dbReference>
<dbReference type="AlphaFoldDB" id="A0A3S5CL68"/>
<name>A0A3S5CL68_9PLAT</name>
<evidence type="ECO:0000313" key="1">
    <source>
        <dbReference type="EMBL" id="VEL17510.1"/>
    </source>
</evidence>
<protein>
    <submittedName>
        <fullName evidence="1">Uncharacterized protein</fullName>
    </submittedName>
</protein>
<keyword evidence="2" id="KW-1185">Reference proteome</keyword>
<organism evidence="1 2">
    <name type="scientific">Protopolystoma xenopodis</name>
    <dbReference type="NCBI Taxonomy" id="117903"/>
    <lineage>
        <taxon>Eukaryota</taxon>
        <taxon>Metazoa</taxon>
        <taxon>Spiralia</taxon>
        <taxon>Lophotrochozoa</taxon>
        <taxon>Platyhelminthes</taxon>
        <taxon>Monogenea</taxon>
        <taxon>Polyopisthocotylea</taxon>
        <taxon>Polystomatidea</taxon>
        <taxon>Polystomatidae</taxon>
        <taxon>Protopolystoma</taxon>
    </lineage>
</organism>